<feature type="compositionally biased region" description="Acidic residues" evidence="8">
    <location>
        <begin position="142"/>
        <end position="172"/>
    </location>
</feature>
<proteinExistence type="inferred from homology"/>
<keyword evidence="10" id="KW-1185">Reference proteome</keyword>
<keyword evidence="4" id="KW-0479">Metal-binding</keyword>
<dbReference type="Pfam" id="PF02130">
    <property type="entry name" value="YbeY"/>
    <property type="match status" value="1"/>
</dbReference>
<keyword evidence="3" id="KW-0540">Nuclease</keyword>
<dbReference type="Proteomes" id="UP000218209">
    <property type="component" value="Unassembled WGS sequence"/>
</dbReference>
<evidence type="ECO:0000256" key="1">
    <source>
        <dbReference type="ARBA" id="ARBA00001947"/>
    </source>
</evidence>
<protein>
    <recommendedName>
        <fullName evidence="11">rRNA maturation RNase YbeY</fullName>
    </recommendedName>
</protein>
<keyword evidence="6" id="KW-0378">Hydrolase</keyword>
<dbReference type="SUPFAM" id="SSF55486">
    <property type="entry name" value="Metalloproteases ('zincins'), catalytic domain"/>
    <property type="match status" value="1"/>
</dbReference>
<dbReference type="GO" id="GO:0004519">
    <property type="term" value="F:endonuclease activity"/>
    <property type="evidence" value="ECO:0007669"/>
    <property type="project" value="UniProtKB-KW"/>
</dbReference>
<dbReference type="InterPro" id="IPR020549">
    <property type="entry name" value="YbeY_CS"/>
</dbReference>
<sequence length="281" mass="27828">MRGARGLPVRLSPVTRPPWRSVGLPAAAAAATDPAAGGGTFPSIPPPPPSATLIDVDVSVQGDAVPDTVSPAAVAADAEAALTAAAGMGLLPTAARGGAVELSVVLCDDGVIRALNAAWRGKDAPTDVLSFGMDADVGVGGEGEDEDGEEDEEDEVADDDDDDDDDDVDGDDGGALSVGEPARDPPLVLGDVVISLPTAAVSAAARGHPPTHEVRVLLVHGLLHLLGYDHERGAEAAAAMALEESALLTVLGWTPGGGDGDGVPPAGLIALAVEGGLHGGE</sequence>
<gene>
    <name evidence="9" type="ORF">BU14_0565s0007</name>
</gene>
<evidence type="ECO:0000256" key="4">
    <source>
        <dbReference type="ARBA" id="ARBA00022723"/>
    </source>
</evidence>
<name>A0A1X6NS09_PORUM</name>
<dbReference type="EMBL" id="KV919150">
    <property type="protein sequence ID" value="OSX71276.1"/>
    <property type="molecule type" value="Genomic_DNA"/>
</dbReference>
<dbReference type="InterPro" id="IPR023091">
    <property type="entry name" value="MetalPrtase_cat_dom_sf_prd"/>
</dbReference>
<dbReference type="PANTHER" id="PTHR46986">
    <property type="entry name" value="ENDORIBONUCLEASE YBEY, CHLOROPLASTIC"/>
    <property type="match status" value="1"/>
</dbReference>
<evidence type="ECO:0008006" key="11">
    <source>
        <dbReference type="Google" id="ProtNLM"/>
    </source>
</evidence>
<keyword evidence="7" id="KW-0862">Zinc</keyword>
<evidence type="ECO:0000256" key="3">
    <source>
        <dbReference type="ARBA" id="ARBA00022722"/>
    </source>
</evidence>
<evidence type="ECO:0000256" key="7">
    <source>
        <dbReference type="ARBA" id="ARBA00022833"/>
    </source>
</evidence>
<dbReference type="OrthoDB" id="27226at2759"/>
<dbReference type="GO" id="GO:0046872">
    <property type="term" value="F:metal ion binding"/>
    <property type="evidence" value="ECO:0007669"/>
    <property type="project" value="UniProtKB-KW"/>
</dbReference>
<accession>A0A1X6NS09</accession>
<evidence type="ECO:0000256" key="8">
    <source>
        <dbReference type="SAM" id="MobiDB-lite"/>
    </source>
</evidence>
<dbReference type="GO" id="GO:0004222">
    <property type="term" value="F:metalloendopeptidase activity"/>
    <property type="evidence" value="ECO:0007669"/>
    <property type="project" value="InterPro"/>
</dbReference>
<evidence type="ECO:0000313" key="10">
    <source>
        <dbReference type="Proteomes" id="UP000218209"/>
    </source>
</evidence>
<dbReference type="PROSITE" id="PS01306">
    <property type="entry name" value="UPF0054"/>
    <property type="match status" value="1"/>
</dbReference>
<evidence type="ECO:0000256" key="6">
    <source>
        <dbReference type="ARBA" id="ARBA00022801"/>
    </source>
</evidence>
<organism evidence="9 10">
    <name type="scientific">Porphyra umbilicalis</name>
    <name type="common">Purple laver</name>
    <name type="synonym">Red alga</name>
    <dbReference type="NCBI Taxonomy" id="2786"/>
    <lineage>
        <taxon>Eukaryota</taxon>
        <taxon>Rhodophyta</taxon>
        <taxon>Bangiophyceae</taxon>
        <taxon>Bangiales</taxon>
        <taxon>Bangiaceae</taxon>
        <taxon>Porphyra</taxon>
    </lineage>
</organism>
<evidence type="ECO:0000256" key="5">
    <source>
        <dbReference type="ARBA" id="ARBA00022759"/>
    </source>
</evidence>
<dbReference type="Gene3D" id="3.40.390.30">
    <property type="entry name" value="Metalloproteases ('zincins'), catalytic domain"/>
    <property type="match status" value="1"/>
</dbReference>
<dbReference type="NCBIfam" id="TIGR00043">
    <property type="entry name" value="rRNA maturation RNase YbeY"/>
    <property type="match status" value="1"/>
</dbReference>
<dbReference type="PANTHER" id="PTHR46986:SF1">
    <property type="entry name" value="ENDORIBONUCLEASE YBEY, CHLOROPLASTIC"/>
    <property type="match status" value="1"/>
</dbReference>
<comment type="cofactor">
    <cofactor evidence="1">
        <name>Zn(2+)</name>
        <dbReference type="ChEBI" id="CHEBI:29105"/>
    </cofactor>
</comment>
<evidence type="ECO:0000256" key="2">
    <source>
        <dbReference type="ARBA" id="ARBA00010875"/>
    </source>
</evidence>
<feature type="region of interest" description="Disordered" evidence="8">
    <location>
        <begin position="130"/>
        <end position="184"/>
    </location>
</feature>
<keyword evidence="5" id="KW-0255">Endonuclease</keyword>
<dbReference type="AlphaFoldDB" id="A0A1X6NS09"/>
<evidence type="ECO:0000313" key="9">
    <source>
        <dbReference type="EMBL" id="OSX71276.1"/>
    </source>
</evidence>
<dbReference type="GO" id="GO:0006364">
    <property type="term" value="P:rRNA processing"/>
    <property type="evidence" value="ECO:0007669"/>
    <property type="project" value="InterPro"/>
</dbReference>
<dbReference type="HAMAP" id="MF_00009">
    <property type="entry name" value="Endoribonucl_YbeY"/>
    <property type="match status" value="1"/>
</dbReference>
<reference evidence="9 10" key="1">
    <citation type="submission" date="2017-03" db="EMBL/GenBank/DDBJ databases">
        <title>WGS assembly of Porphyra umbilicalis.</title>
        <authorList>
            <person name="Brawley S.H."/>
            <person name="Blouin N.A."/>
            <person name="Ficko-Blean E."/>
            <person name="Wheeler G.L."/>
            <person name="Lohr M."/>
            <person name="Goodson H.V."/>
            <person name="Jenkins J.W."/>
            <person name="Blaby-Haas C.E."/>
            <person name="Helliwell K.E."/>
            <person name="Chan C."/>
            <person name="Marriage T."/>
            <person name="Bhattacharya D."/>
            <person name="Klein A.S."/>
            <person name="Badis Y."/>
            <person name="Brodie J."/>
            <person name="Cao Y."/>
            <person name="Collen J."/>
            <person name="Dittami S.M."/>
            <person name="Gachon C.M."/>
            <person name="Green B.R."/>
            <person name="Karpowicz S."/>
            <person name="Kim J.W."/>
            <person name="Kudahl U."/>
            <person name="Lin S."/>
            <person name="Michel G."/>
            <person name="Mittag M."/>
            <person name="Olson B.J."/>
            <person name="Pangilinan J."/>
            <person name="Peng Y."/>
            <person name="Qiu H."/>
            <person name="Shu S."/>
            <person name="Singer J.T."/>
            <person name="Smith A.G."/>
            <person name="Sprecher B.N."/>
            <person name="Wagner V."/>
            <person name="Wang W."/>
            <person name="Wang Z.-Y."/>
            <person name="Yan J."/>
            <person name="Yarish C."/>
            <person name="Zoeuner-Riek S."/>
            <person name="Zhuang Y."/>
            <person name="Zou Y."/>
            <person name="Lindquist E.A."/>
            <person name="Grimwood J."/>
            <person name="Barry K."/>
            <person name="Rokhsar D.S."/>
            <person name="Schmutz J."/>
            <person name="Stiller J.W."/>
            <person name="Grossman A.R."/>
            <person name="Prochnik S.E."/>
        </authorList>
    </citation>
    <scope>NUCLEOTIDE SEQUENCE [LARGE SCALE GENOMIC DNA]</scope>
    <source>
        <strain evidence="9">4086291</strain>
    </source>
</reference>
<dbReference type="InterPro" id="IPR002036">
    <property type="entry name" value="YbeY"/>
</dbReference>
<comment type="similarity">
    <text evidence="2">Belongs to the endoribonuclease YbeY family.</text>
</comment>